<protein>
    <submittedName>
        <fullName evidence="1">Uncharacterized protein</fullName>
    </submittedName>
</protein>
<keyword evidence="3" id="KW-1185">Reference proteome</keyword>
<accession>A0A4Y2ACN7</accession>
<proteinExistence type="predicted"/>
<dbReference type="AlphaFoldDB" id="A0A4Y2ACN7"/>
<organism evidence="1 3">
    <name type="scientific">Araneus ventricosus</name>
    <name type="common">Orbweaver spider</name>
    <name type="synonym">Epeira ventricosa</name>
    <dbReference type="NCBI Taxonomy" id="182803"/>
    <lineage>
        <taxon>Eukaryota</taxon>
        <taxon>Metazoa</taxon>
        <taxon>Ecdysozoa</taxon>
        <taxon>Arthropoda</taxon>
        <taxon>Chelicerata</taxon>
        <taxon>Arachnida</taxon>
        <taxon>Araneae</taxon>
        <taxon>Araneomorphae</taxon>
        <taxon>Entelegynae</taxon>
        <taxon>Araneoidea</taxon>
        <taxon>Araneidae</taxon>
        <taxon>Araneus</taxon>
    </lineage>
</organism>
<reference evidence="1 3" key="1">
    <citation type="journal article" date="2019" name="Sci. Rep.">
        <title>Orb-weaving spider Araneus ventricosus genome elucidates the spidroin gene catalogue.</title>
        <authorList>
            <person name="Kono N."/>
            <person name="Nakamura H."/>
            <person name="Ohtoshi R."/>
            <person name="Moran D.A.P."/>
            <person name="Shinohara A."/>
            <person name="Yoshida Y."/>
            <person name="Fujiwara M."/>
            <person name="Mori M."/>
            <person name="Tomita M."/>
            <person name="Arakawa K."/>
        </authorList>
    </citation>
    <scope>NUCLEOTIDE SEQUENCE [LARGE SCALE GENOMIC DNA]</scope>
</reference>
<dbReference type="PANTHER" id="PTHR46114">
    <property type="entry name" value="APPLE DOMAIN-CONTAINING PROTEIN"/>
    <property type="match status" value="1"/>
</dbReference>
<gene>
    <name evidence="2" type="ORF">AVEN_221222_1</name>
    <name evidence="1" type="ORF">AVEN_236514_1</name>
</gene>
<evidence type="ECO:0000313" key="1">
    <source>
        <dbReference type="EMBL" id="GBL77582.1"/>
    </source>
</evidence>
<name>A0A4Y2ACN7_ARAVE</name>
<dbReference type="EMBL" id="BGPR01080157">
    <property type="protein sequence ID" value="GBL77582.1"/>
    <property type="molecule type" value="Genomic_DNA"/>
</dbReference>
<evidence type="ECO:0000313" key="3">
    <source>
        <dbReference type="Proteomes" id="UP000499080"/>
    </source>
</evidence>
<comment type="caution">
    <text evidence="1">The sequence shown here is derived from an EMBL/GenBank/DDBJ whole genome shotgun (WGS) entry which is preliminary data.</text>
</comment>
<sequence>MIECVNWTYQNNNRNFSAPECYQLAGGTSITYFRKRNVVCREFHRMECSLCVGFDRDGLVKAQIEHEPSEYGLFIDSSRYSSNTVLLHNGMKKPPTPLAFSASMKGTHANMETILNAIKDKQFN</sequence>
<dbReference type="Proteomes" id="UP000499080">
    <property type="component" value="Unassembled WGS sequence"/>
</dbReference>
<dbReference type="PANTHER" id="PTHR46114:SF1">
    <property type="entry name" value="ZAD DOMAIN-CONTAINING PROTEIN"/>
    <property type="match status" value="1"/>
</dbReference>
<dbReference type="EMBL" id="BGPR01080165">
    <property type="protein sequence ID" value="GBL77595.1"/>
    <property type="molecule type" value="Genomic_DNA"/>
</dbReference>
<evidence type="ECO:0000313" key="2">
    <source>
        <dbReference type="EMBL" id="GBL77595.1"/>
    </source>
</evidence>